<dbReference type="Gene3D" id="3.50.80.20">
    <property type="entry name" value="D-Ala-D-Ala carboxypeptidase C, peptidase S13"/>
    <property type="match status" value="1"/>
</dbReference>
<dbReference type="GO" id="GO:0000270">
    <property type="term" value="P:peptidoglycan metabolic process"/>
    <property type="evidence" value="ECO:0007669"/>
    <property type="project" value="TreeGrafter"/>
</dbReference>
<evidence type="ECO:0000256" key="2">
    <source>
        <dbReference type="ARBA" id="ARBA00022801"/>
    </source>
</evidence>
<dbReference type="Proteomes" id="UP000529310">
    <property type="component" value="Unassembled WGS sequence"/>
</dbReference>
<dbReference type="PANTHER" id="PTHR30023:SF0">
    <property type="entry name" value="PENICILLIN-SENSITIVE CARBOXYPEPTIDASE A"/>
    <property type="match status" value="1"/>
</dbReference>
<dbReference type="InterPro" id="IPR000667">
    <property type="entry name" value="Peptidase_S13"/>
</dbReference>
<keyword evidence="4" id="KW-0645">Protease</keyword>
<dbReference type="RefSeq" id="WP_165138568.1">
    <property type="nucleotide sequence ID" value="NZ_CP049255.1"/>
</dbReference>
<evidence type="ECO:0000313" key="5">
    <source>
        <dbReference type="Proteomes" id="UP000529310"/>
    </source>
</evidence>
<dbReference type="Gene3D" id="3.40.710.10">
    <property type="entry name" value="DD-peptidase/beta-lactamase superfamily"/>
    <property type="match status" value="2"/>
</dbReference>
<keyword evidence="5" id="KW-1185">Reference proteome</keyword>
<dbReference type="SUPFAM" id="SSF56601">
    <property type="entry name" value="beta-lactamase/transpeptidase-like"/>
    <property type="match status" value="1"/>
</dbReference>
<dbReference type="GO" id="GO:0009002">
    <property type="term" value="F:serine-type D-Ala-D-Ala carboxypeptidase activity"/>
    <property type="evidence" value="ECO:0007669"/>
    <property type="project" value="UniProtKB-EC"/>
</dbReference>
<keyword evidence="3" id="KW-0732">Signal</keyword>
<evidence type="ECO:0000256" key="3">
    <source>
        <dbReference type="SAM" id="SignalP"/>
    </source>
</evidence>
<feature type="chain" id="PRO_5039042176" evidence="3">
    <location>
        <begin position="28"/>
        <end position="518"/>
    </location>
</feature>
<keyword evidence="4" id="KW-0121">Carboxypeptidase</keyword>
<keyword evidence="2 4" id="KW-0378">Hydrolase</keyword>
<dbReference type="NCBIfam" id="TIGR00666">
    <property type="entry name" value="PBP4"/>
    <property type="match status" value="1"/>
</dbReference>
<gene>
    <name evidence="4" type="ORF">FHX49_001757</name>
</gene>
<dbReference type="EC" id="3.4.21.-" evidence="4"/>
<organism evidence="4 5">
    <name type="scientific">Microbacterium endophyticum</name>
    <dbReference type="NCBI Taxonomy" id="1526412"/>
    <lineage>
        <taxon>Bacteria</taxon>
        <taxon>Bacillati</taxon>
        <taxon>Actinomycetota</taxon>
        <taxon>Actinomycetes</taxon>
        <taxon>Micrococcales</taxon>
        <taxon>Microbacteriaceae</taxon>
        <taxon>Microbacterium</taxon>
    </lineage>
</organism>
<sequence>MRRNAAAPPLPRFSPAIALLLSAVMLAGCTGSDDGELQSAIEDVTEDPMFAGGGWGILAVDIETGETVYELNSTVPFVPGSIQKSFTTAAALDLLGENSVVTTPVYATGSVVEGALKGDLVLAGRGDFSFGLRDLSDGTLEITSFDHNEANSGLLPVELNSGDPLSALRSLAGDLRDSGVTSVSGNVYVDNQYFNTMNEWPDDRIDSIWLNENVVDLEFTPRTVGDTPTMRVVPDLDVLRVINNVEVIEGDQVDIDVSMVDMTVTASGTIGIDSDVSVRNTRVSDPVAFTAAAFVEVLEDEGITVLGDSGEYPAGRETSSAGEPLAEWTSAPLSEFARVVQKISYNRGADLLACLIAVSEGSRDCVDGVTAVLSVAGDVGSSEAAIKLFDPAGSIDENRTSAQAHVDFLIGALDKTWGDTFVDLQPISGVDGSLTSLGEGTDAVGKIHAKTGTRILGYPTTQQLLYLARAYSGYITTVDDRELAFTVIFNSTTVDDIPGVFAINDRVADIVLALQEHG</sequence>
<name>A0A7W4V3G3_9MICO</name>
<accession>A0A7W4V3G3</accession>
<dbReference type="Pfam" id="PF02113">
    <property type="entry name" value="Peptidase_S13"/>
    <property type="match status" value="1"/>
</dbReference>
<dbReference type="InterPro" id="IPR012338">
    <property type="entry name" value="Beta-lactam/transpept-like"/>
</dbReference>
<dbReference type="GO" id="GO:0006508">
    <property type="term" value="P:proteolysis"/>
    <property type="evidence" value="ECO:0007669"/>
    <property type="project" value="InterPro"/>
</dbReference>
<dbReference type="PANTHER" id="PTHR30023">
    <property type="entry name" value="D-ALANYL-D-ALANINE CARBOXYPEPTIDASE"/>
    <property type="match status" value="1"/>
</dbReference>
<dbReference type="EMBL" id="JACHWQ010000004">
    <property type="protein sequence ID" value="MBB2976187.1"/>
    <property type="molecule type" value="Genomic_DNA"/>
</dbReference>
<dbReference type="AlphaFoldDB" id="A0A7W4V3G3"/>
<protein>
    <submittedName>
        <fullName evidence="4">D-alanyl-D-alanine carboxypeptidase/D-alanyl-D-alanine-endopeptidase (Penicillin-binding protein 4)</fullName>
        <ecNumber evidence="4">3.4.16.4</ecNumber>
        <ecNumber evidence="4">3.4.21.-</ecNumber>
    </submittedName>
</protein>
<dbReference type="PROSITE" id="PS51257">
    <property type="entry name" value="PROKAR_LIPOPROTEIN"/>
    <property type="match status" value="1"/>
</dbReference>
<reference evidence="4 5" key="1">
    <citation type="submission" date="2020-08" db="EMBL/GenBank/DDBJ databases">
        <title>Sequencing the genomes of 1000 actinobacteria strains.</title>
        <authorList>
            <person name="Klenk H.-P."/>
        </authorList>
    </citation>
    <scope>NUCLEOTIDE SEQUENCE [LARGE SCALE GENOMIC DNA]</scope>
    <source>
        <strain evidence="4 5">DSM 27099</strain>
    </source>
</reference>
<proteinExistence type="inferred from homology"/>
<dbReference type="EC" id="3.4.16.4" evidence="4"/>
<comment type="caution">
    <text evidence="4">The sequence shown here is derived from an EMBL/GenBank/DDBJ whole genome shotgun (WGS) entry which is preliminary data.</text>
</comment>
<evidence type="ECO:0000313" key="4">
    <source>
        <dbReference type="EMBL" id="MBB2976187.1"/>
    </source>
</evidence>
<comment type="similarity">
    <text evidence="1">Belongs to the peptidase S13 family.</text>
</comment>
<feature type="signal peptide" evidence="3">
    <location>
        <begin position="1"/>
        <end position="27"/>
    </location>
</feature>
<evidence type="ECO:0000256" key="1">
    <source>
        <dbReference type="ARBA" id="ARBA00006096"/>
    </source>
</evidence>